<reference evidence="12 13" key="1">
    <citation type="journal article" date="2014" name="Genome Biol. Evol.">
        <title>The genome of the myxosporean Thelohanellus kitauei shows adaptations to nutrient acquisition within its fish host.</title>
        <authorList>
            <person name="Yang Y."/>
            <person name="Xiong J."/>
            <person name="Zhou Z."/>
            <person name="Huo F."/>
            <person name="Miao W."/>
            <person name="Ran C."/>
            <person name="Liu Y."/>
            <person name="Zhang J."/>
            <person name="Feng J."/>
            <person name="Wang M."/>
            <person name="Wang M."/>
            <person name="Wang L."/>
            <person name="Yao B."/>
        </authorList>
    </citation>
    <scope>NUCLEOTIDE SEQUENCE [LARGE SCALE GENOMIC DNA]</scope>
    <source>
        <strain evidence="12">Wuqing</strain>
    </source>
</reference>
<dbReference type="Pfam" id="PF23113">
    <property type="entry name" value="MARCHF6_C"/>
    <property type="match status" value="1"/>
</dbReference>
<proteinExistence type="predicted"/>
<dbReference type="GO" id="GO:0036503">
    <property type="term" value="P:ERAD pathway"/>
    <property type="evidence" value="ECO:0007669"/>
    <property type="project" value="TreeGrafter"/>
</dbReference>
<dbReference type="EMBL" id="JWZT01000025">
    <property type="protein sequence ID" value="KII75116.1"/>
    <property type="molecule type" value="Genomic_DNA"/>
</dbReference>
<keyword evidence="6 10" id="KW-0812">Transmembrane</keyword>
<dbReference type="GO" id="GO:0005789">
    <property type="term" value="C:endoplasmic reticulum membrane"/>
    <property type="evidence" value="ECO:0007669"/>
    <property type="project" value="TreeGrafter"/>
</dbReference>
<evidence type="ECO:0000256" key="5">
    <source>
        <dbReference type="ARBA" id="ARBA00022679"/>
    </source>
</evidence>
<keyword evidence="8 10" id="KW-1133">Transmembrane helix</keyword>
<evidence type="ECO:0000256" key="3">
    <source>
        <dbReference type="ARBA" id="ARBA00004906"/>
    </source>
</evidence>
<evidence type="ECO:0000313" key="12">
    <source>
        <dbReference type="EMBL" id="KII75116.1"/>
    </source>
</evidence>
<feature type="transmembrane region" description="Helical" evidence="10">
    <location>
        <begin position="58"/>
        <end position="87"/>
    </location>
</feature>
<evidence type="ECO:0000256" key="2">
    <source>
        <dbReference type="ARBA" id="ARBA00004141"/>
    </source>
</evidence>
<evidence type="ECO:0000259" key="11">
    <source>
        <dbReference type="Pfam" id="PF23113"/>
    </source>
</evidence>
<keyword evidence="9 10" id="KW-0472">Membrane</keyword>
<sequence>MHLILFLRISYTDQDWLIGFMMLKIFVVFCKLVPESLISQSYLMLTIRRGYNEDTQEIFFHGFIIPYVFQVSAFIVIPHAFASIIGYKFNLDAKDKYKLFNQTYYNVFWLVVLMFLLKMNQKLLKKLSLHVKDRRYLLGHQLQNYQR</sequence>
<dbReference type="Proteomes" id="UP000031668">
    <property type="component" value="Unassembled WGS sequence"/>
</dbReference>
<keyword evidence="7" id="KW-0833">Ubl conjugation pathway</keyword>
<keyword evidence="13" id="KW-1185">Reference proteome</keyword>
<evidence type="ECO:0000256" key="1">
    <source>
        <dbReference type="ARBA" id="ARBA00000900"/>
    </source>
</evidence>
<evidence type="ECO:0000256" key="8">
    <source>
        <dbReference type="ARBA" id="ARBA00022989"/>
    </source>
</evidence>
<evidence type="ECO:0000256" key="7">
    <source>
        <dbReference type="ARBA" id="ARBA00022786"/>
    </source>
</evidence>
<dbReference type="GO" id="GO:0061630">
    <property type="term" value="F:ubiquitin protein ligase activity"/>
    <property type="evidence" value="ECO:0007669"/>
    <property type="project" value="UniProtKB-EC"/>
</dbReference>
<feature type="transmembrane region" description="Helical" evidence="10">
    <location>
        <begin position="16"/>
        <end position="38"/>
    </location>
</feature>
<evidence type="ECO:0000256" key="10">
    <source>
        <dbReference type="SAM" id="Phobius"/>
    </source>
</evidence>
<accession>A0A0C2N684</accession>
<comment type="caution">
    <text evidence="12">The sequence shown here is derived from an EMBL/GenBank/DDBJ whole genome shotgun (WGS) entry which is preliminary data.</text>
</comment>
<feature type="domain" description="E3 ubiquitin-protein ligase MARCHF6-like C-terminal" evidence="11">
    <location>
        <begin position="14"/>
        <end position="132"/>
    </location>
</feature>
<dbReference type="InterPro" id="IPR056521">
    <property type="entry name" value="MARCHF6-like_C"/>
</dbReference>
<comment type="catalytic activity">
    <reaction evidence="1">
        <text>S-ubiquitinyl-[E2 ubiquitin-conjugating enzyme]-L-cysteine + [acceptor protein]-L-lysine = [E2 ubiquitin-conjugating enzyme]-L-cysteine + N(6)-ubiquitinyl-[acceptor protein]-L-lysine.</text>
        <dbReference type="EC" id="2.3.2.27"/>
    </reaction>
</comment>
<evidence type="ECO:0000256" key="9">
    <source>
        <dbReference type="ARBA" id="ARBA00023136"/>
    </source>
</evidence>
<dbReference type="PANTHER" id="PTHR13145">
    <property type="entry name" value="SSM4 PROTEIN"/>
    <property type="match status" value="1"/>
</dbReference>
<keyword evidence="5" id="KW-0808">Transferase</keyword>
<gene>
    <name evidence="12" type="ORF">RF11_03639</name>
</gene>
<dbReference type="EC" id="2.3.2.27" evidence="4"/>
<name>A0A0C2N684_THEKT</name>
<comment type="subcellular location">
    <subcellularLocation>
        <location evidence="2">Membrane</location>
        <topology evidence="2">Multi-pass membrane protein</topology>
    </subcellularLocation>
</comment>
<dbReference type="AlphaFoldDB" id="A0A0C2N684"/>
<dbReference type="PANTHER" id="PTHR13145:SF0">
    <property type="entry name" value="E3 UBIQUITIN-PROTEIN LIGASE MARCHF6"/>
    <property type="match status" value="1"/>
</dbReference>
<organism evidence="12 13">
    <name type="scientific">Thelohanellus kitauei</name>
    <name type="common">Myxosporean</name>
    <dbReference type="NCBI Taxonomy" id="669202"/>
    <lineage>
        <taxon>Eukaryota</taxon>
        <taxon>Metazoa</taxon>
        <taxon>Cnidaria</taxon>
        <taxon>Myxozoa</taxon>
        <taxon>Myxosporea</taxon>
        <taxon>Bivalvulida</taxon>
        <taxon>Platysporina</taxon>
        <taxon>Myxobolidae</taxon>
        <taxon>Thelohanellus</taxon>
    </lineage>
</organism>
<evidence type="ECO:0000256" key="4">
    <source>
        <dbReference type="ARBA" id="ARBA00012483"/>
    </source>
</evidence>
<comment type="pathway">
    <text evidence="3">Protein modification; protein ubiquitination.</text>
</comment>
<evidence type="ECO:0000313" key="13">
    <source>
        <dbReference type="Proteomes" id="UP000031668"/>
    </source>
</evidence>
<feature type="transmembrane region" description="Helical" evidence="10">
    <location>
        <begin position="99"/>
        <end position="117"/>
    </location>
</feature>
<evidence type="ECO:0000256" key="6">
    <source>
        <dbReference type="ARBA" id="ARBA00022692"/>
    </source>
</evidence>
<protein>
    <recommendedName>
        <fullName evidence="4">RING-type E3 ubiquitin transferase</fullName>
        <ecNumber evidence="4">2.3.2.27</ecNumber>
    </recommendedName>
</protein>